<feature type="signal peptide" evidence="7">
    <location>
        <begin position="1"/>
        <end position="24"/>
    </location>
</feature>
<dbReference type="GO" id="GO:0000906">
    <property type="term" value="F:6,7-dimethyl-8-ribityllumazine synthase activity"/>
    <property type="evidence" value="ECO:0007669"/>
    <property type="project" value="UniProtKB-EC"/>
</dbReference>
<proteinExistence type="inferred from homology"/>
<dbReference type="EMBL" id="JAVHNQ010000013">
    <property type="protein sequence ID" value="KAK6334127.1"/>
    <property type="molecule type" value="Genomic_DNA"/>
</dbReference>
<keyword evidence="7" id="KW-0732">Signal</keyword>
<dbReference type="EC" id="2.5.1.78" evidence="3"/>
<dbReference type="SUPFAM" id="SSF52121">
    <property type="entry name" value="Lumazine synthase"/>
    <property type="match status" value="2"/>
</dbReference>
<keyword evidence="5" id="KW-0808">Transferase</keyword>
<evidence type="ECO:0000256" key="6">
    <source>
        <dbReference type="ARBA" id="ARBA00048785"/>
    </source>
</evidence>
<dbReference type="PANTHER" id="PTHR21058:SF0">
    <property type="entry name" value="6,7-DIMETHYL-8-RIBITYLLUMAZINE SYNTHASE"/>
    <property type="match status" value="1"/>
</dbReference>
<dbReference type="Pfam" id="PF00885">
    <property type="entry name" value="DMRL_synthase"/>
    <property type="match status" value="2"/>
</dbReference>
<evidence type="ECO:0000313" key="9">
    <source>
        <dbReference type="Proteomes" id="UP001375240"/>
    </source>
</evidence>
<keyword evidence="9" id="KW-1185">Reference proteome</keyword>
<protein>
    <recommendedName>
        <fullName evidence="3">6,7-dimethyl-8-ribityllumazine synthase</fullName>
        <ecNumber evidence="3">2.5.1.78</ecNumber>
    </recommendedName>
</protein>
<accession>A0AAV9U684</accession>
<evidence type="ECO:0000256" key="5">
    <source>
        <dbReference type="ARBA" id="ARBA00022679"/>
    </source>
</evidence>
<dbReference type="InterPro" id="IPR002180">
    <property type="entry name" value="LS/RS"/>
</dbReference>
<dbReference type="CDD" id="cd09209">
    <property type="entry name" value="Lumazine_synthase-I"/>
    <property type="match status" value="1"/>
</dbReference>
<dbReference type="InterPro" id="IPR036467">
    <property type="entry name" value="LS/RS_sf"/>
</dbReference>
<comment type="caution">
    <text evidence="8">The sequence shown here is derived from an EMBL/GenBank/DDBJ whole genome shotgun (WGS) entry which is preliminary data.</text>
</comment>
<comment type="similarity">
    <text evidence="2">Belongs to the DMRL synthase family.</text>
</comment>
<evidence type="ECO:0000313" key="8">
    <source>
        <dbReference type="EMBL" id="KAK6334127.1"/>
    </source>
</evidence>
<gene>
    <name evidence="8" type="ORF">TWF696_002630</name>
</gene>
<evidence type="ECO:0000256" key="1">
    <source>
        <dbReference type="ARBA" id="ARBA00004917"/>
    </source>
</evidence>
<dbReference type="GO" id="GO:0009231">
    <property type="term" value="P:riboflavin biosynthetic process"/>
    <property type="evidence" value="ECO:0007669"/>
    <property type="project" value="UniProtKB-KW"/>
</dbReference>
<dbReference type="Gene3D" id="3.40.50.960">
    <property type="entry name" value="Lumazine/riboflavin synthase"/>
    <property type="match status" value="1"/>
</dbReference>
<reference evidence="8 9" key="1">
    <citation type="submission" date="2019-10" db="EMBL/GenBank/DDBJ databases">
        <authorList>
            <person name="Palmer J.M."/>
        </authorList>
    </citation>
    <scope>NUCLEOTIDE SEQUENCE [LARGE SCALE GENOMIC DNA]</scope>
    <source>
        <strain evidence="8 9">TWF696</strain>
    </source>
</reference>
<name>A0AAV9U684_9PEZI</name>
<comment type="pathway">
    <text evidence="1">Cofactor biosynthesis; riboflavin biosynthesis; riboflavin from 2-hydroxy-3-oxobutyl phosphate and 5-amino-6-(D-ribitylamino)uracil: step 1/2.</text>
</comment>
<organism evidence="8 9">
    <name type="scientific">Orbilia brochopaga</name>
    <dbReference type="NCBI Taxonomy" id="3140254"/>
    <lineage>
        <taxon>Eukaryota</taxon>
        <taxon>Fungi</taxon>
        <taxon>Dikarya</taxon>
        <taxon>Ascomycota</taxon>
        <taxon>Pezizomycotina</taxon>
        <taxon>Orbiliomycetes</taxon>
        <taxon>Orbiliales</taxon>
        <taxon>Orbiliaceae</taxon>
        <taxon>Orbilia</taxon>
    </lineage>
</organism>
<dbReference type="HAMAP" id="MF_00178">
    <property type="entry name" value="Lumazine_synth"/>
    <property type="match status" value="1"/>
</dbReference>
<feature type="chain" id="PRO_5043765591" description="6,7-dimethyl-8-ribityllumazine synthase" evidence="7">
    <location>
        <begin position="25"/>
        <end position="495"/>
    </location>
</feature>
<evidence type="ECO:0000256" key="3">
    <source>
        <dbReference type="ARBA" id="ARBA00012664"/>
    </source>
</evidence>
<keyword evidence="4" id="KW-0686">Riboflavin biosynthesis</keyword>
<dbReference type="GO" id="GO:0005758">
    <property type="term" value="C:mitochondrial intermembrane space"/>
    <property type="evidence" value="ECO:0007669"/>
    <property type="project" value="TreeGrafter"/>
</dbReference>
<dbReference type="GO" id="GO:0009349">
    <property type="term" value="C:riboflavin synthase complex"/>
    <property type="evidence" value="ECO:0007669"/>
    <property type="project" value="InterPro"/>
</dbReference>
<evidence type="ECO:0000256" key="2">
    <source>
        <dbReference type="ARBA" id="ARBA00007424"/>
    </source>
</evidence>
<dbReference type="AlphaFoldDB" id="A0AAV9U684"/>
<comment type="catalytic activity">
    <reaction evidence="6">
        <text>(2S)-2-hydroxy-3-oxobutyl phosphate + 5-amino-6-(D-ribitylamino)uracil = 6,7-dimethyl-8-(1-D-ribityl)lumazine + phosphate + 2 H2O + H(+)</text>
        <dbReference type="Rhea" id="RHEA:26152"/>
        <dbReference type="ChEBI" id="CHEBI:15377"/>
        <dbReference type="ChEBI" id="CHEBI:15378"/>
        <dbReference type="ChEBI" id="CHEBI:15934"/>
        <dbReference type="ChEBI" id="CHEBI:43474"/>
        <dbReference type="ChEBI" id="CHEBI:58201"/>
        <dbReference type="ChEBI" id="CHEBI:58830"/>
        <dbReference type="EC" id="2.5.1.78"/>
    </reaction>
</comment>
<evidence type="ECO:0000256" key="4">
    <source>
        <dbReference type="ARBA" id="ARBA00022619"/>
    </source>
</evidence>
<evidence type="ECO:0000256" key="7">
    <source>
        <dbReference type="SAM" id="SignalP"/>
    </source>
</evidence>
<dbReference type="InterPro" id="IPR034964">
    <property type="entry name" value="LS"/>
</dbReference>
<sequence>MRVRSAIHHLAIGLCALPSTFVYAATASMAITDFNDWVLNDPVNAPIWLQLTENLQAFLAGAVYTHNLNIALGPDMNEPMSLGTLFSDLRILFDEIGAREASKNAQNEEVVVVDTTGVRTEVTEAAAPTQNFWTTSVADLQKEFEEWSVTIRHRVWEDRRGRNYAVRSLLIDAVNDLAQYLQYNVDLSDPTHIAIWVLDGRTGVVAGDVITYDTASREKLRAPFSVIGTAFGHLAALVTTLYTSAAGRLTDASDRWYLAQVEDSLRRLQNFCSNLRIAIVHARWNASLIEPLVAGAISRLTKLGVLPDNIITTSVPGSWELPVAVQRIYAGSQVQGAASGISGGGDLLGSATDLPSLAVSGTGETGSSGDGLLSAGGRKGVSASADGASVGGGGKVKEGAFDAIIAIGVLIKGETMHFEHIAESVSRGLMRVQLDFGVPVVFGLLTVLDEDQAKKRAGLTADGHNHGEDWGDAAVEMAVKRKQWGDGAIVTERTV</sequence>
<dbReference type="Proteomes" id="UP001375240">
    <property type="component" value="Unassembled WGS sequence"/>
</dbReference>
<dbReference type="PANTHER" id="PTHR21058">
    <property type="entry name" value="6,7-DIMETHYL-8-RIBITYLLUMAZINE SYNTHASE DMRL SYNTHASE LUMAZINE SYNTHASE"/>
    <property type="match status" value="1"/>
</dbReference>